<dbReference type="EMBL" id="JACEFO010002379">
    <property type="protein sequence ID" value="KAF8662905.1"/>
    <property type="molecule type" value="Genomic_DNA"/>
</dbReference>
<keyword evidence="1" id="KW-0812">Transmembrane</keyword>
<dbReference type="OrthoDB" id="685622at2759"/>
<evidence type="ECO:0000313" key="2">
    <source>
        <dbReference type="EMBL" id="KAF8662905.1"/>
    </source>
</evidence>
<gene>
    <name evidence="2" type="ORF">HU200_055487</name>
</gene>
<dbReference type="PANTHER" id="PTHR33530:SF15">
    <property type="entry name" value="OS01G0147100 PROTEIN"/>
    <property type="match status" value="1"/>
</dbReference>
<evidence type="ECO:0000313" key="3">
    <source>
        <dbReference type="Proteomes" id="UP000636709"/>
    </source>
</evidence>
<reference evidence="2" key="1">
    <citation type="submission" date="2020-07" db="EMBL/GenBank/DDBJ databases">
        <title>Genome sequence and genetic diversity analysis of an under-domesticated orphan crop, white fonio (Digitaria exilis).</title>
        <authorList>
            <person name="Bennetzen J.L."/>
            <person name="Chen S."/>
            <person name="Ma X."/>
            <person name="Wang X."/>
            <person name="Yssel A.E.J."/>
            <person name="Chaluvadi S.R."/>
            <person name="Johnson M."/>
            <person name="Gangashetty P."/>
            <person name="Hamidou F."/>
            <person name="Sanogo M.D."/>
            <person name="Zwaenepoel A."/>
            <person name="Wallace J."/>
            <person name="Van De Peer Y."/>
            <person name="Van Deynze A."/>
        </authorList>
    </citation>
    <scope>NUCLEOTIDE SEQUENCE</scope>
    <source>
        <tissue evidence="2">Leaves</tissue>
    </source>
</reference>
<feature type="transmembrane region" description="Helical" evidence="1">
    <location>
        <begin position="57"/>
        <end position="82"/>
    </location>
</feature>
<keyword evidence="1" id="KW-0472">Membrane</keyword>
<proteinExistence type="predicted"/>
<evidence type="ECO:0000256" key="1">
    <source>
        <dbReference type="SAM" id="Phobius"/>
    </source>
</evidence>
<sequence>MAGEFVDAAAGGSDDAAASRQLARLLVWVGFITMLLDLFCLFYRAPSGVVFQSHKLAYYLTLAAIFAFGVTEVITAFALTRYRSNGRVLSFARVVLYISVVPLVGAIAVGGFTVFIKS</sequence>
<dbReference type="Pfam" id="PF12442">
    <property type="entry name" value="DUF3681"/>
    <property type="match status" value="1"/>
</dbReference>
<feature type="transmembrane region" description="Helical" evidence="1">
    <location>
        <begin position="25"/>
        <end position="45"/>
    </location>
</feature>
<dbReference type="Proteomes" id="UP000636709">
    <property type="component" value="Unassembled WGS sequence"/>
</dbReference>
<keyword evidence="1" id="KW-1133">Transmembrane helix</keyword>
<protein>
    <submittedName>
        <fullName evidence="2">Uncharacterized protein</fullName>
    </submittedName>
</protein>
<dbReference type="InterPro" id="IPR022149">
    <property type="entry name" value="DUF3681"/>
</dbReference>
<keyword evidence="3" id="KW-1185">Reference proteome</keyword>
<organism evidence="2 3">
    <name type="scientific">Digitaria exilis</name>
    <dbReference type="NCBI Taxonomy" id="1010633"/>
    <lineage>
        <taxon>Eukaryota</taxon>
        <taxon>Viridiplantae</taxon>
        <taxon>Streptophyta</taxon>
        <taxon>Embryophyta</taxon>
        <taxon>Tracheophyta</taxon>
        <taxon>Spermatophyta</taxon>
        <taxon>Magnoliopsida</taxon>
        <taxon>Liliopsida</taxon>
        <taxon>Poales</taxon>
        <taxon>Poaceae</taxon>
        <taxon>PACMAD clade</taxon>
        <taxon>Panicoideae</taxon>
        <taxon>Panicodae</taxon>
        <taxon>Paniceae</taxon>
        <taxon>Anthephorinae</taxon>
        <taxon>Digitaria</taxon>
    </lineage>
</organism>
<dbReference type="AlphaFoldDB" id="A0A835AGK0"/>
<comment type="caution">
    <text evidence="2">The sequence shown here is derived from an EMBL/GenBank/DDBJ whole genome shotgun (WGS) entry which is preliminary data.</text>
</comment>
<dbReference type="PANTHER" id="PTHR33530">
    <property type="entry name" value="OS01G0147100 PROTEIN"/>
    <property type="match status" value="1"/>
</dbReference>
<feature type="transmembrane region" description="Helical" evidence="1">
    <location>
        <begin position="94"/>
        <end position="116"/>
    </location>
</feature>
<accession>A0A835AGK0</accession>
<name>A0A835AGK0_9POAL</name>